<dbReference type="PROSITE" id="PS51198">
    <property type="entry name" value="UVRD_HELICASE_ATP_BIND"/>
    <property type="match status" value="1"/>
</dbReference>
<accession>A0ABQ5N2Q9</accession>
<dbReference type="SUPFAM" id="SSF52540">
    <property type="entry name" value="P-loop containing nucleoside triphosphate hydrolases"/>
    <property type="match status" value="1"/>
</dbReference>
<dbReference type="InterPro" id="IPR000212">
    <property type="entry name" value="DNA_helicase_UvrD/REP"/>
</dbReference>
<comment type="caution">
    <text evidence="8">The sequence shown here is derived from an EMBL/GenBank/DDBJ whole genome shotgun (WGS) entry which is preliminary data.</text>
</comment>
<dbReference type="Proteomes" id="UP001208567">
    <property type="component" value="Unassembled WGS sequence"/>
</dbReference>
<keyword evidence="6" id="KW-0175">Coiled coil</keyword>
<dbReference type="PANTHER" id="PTHR11070">
    <property type="entry name" value="UVRD / RECB / PCRA DNA HELICASE FAMILY MEMBER"/>
    <property type="match status" value="1"/>
</dbReference>
<evidence type="ECO:0000313" key="8">
    <source>
        <dbReference type="EMBL" id="GLC29492.1"/>
    </source>
</evidence>
<keyword evidence="4 5" id="KW-0067">ATP-binding</keyword>
<dbReference type="NCBIfam" id="NF041464">
    <property type="entry name" value="HelD_BACSU"/>
    <property type="match status" value="1"/>
</dbReference>
<evidence type="ECO:0000256" key="3">
    <source>
        <dbReference type="ARBA" id="ARBA00022806"/>
    </source>
</evidence>
<protein>
    <submittedName>
        <fullName evidence="8">DNA helicase</fullName>
    </submittedName>
</protein>
<feature type="coiled-coil region" evidence="6">
    <location>
        <begin position="5"/>
        <end position="75"/>
    </location>
</feature>
<dbReference type="GO" id="GO:0004386">
    <property type="term" value="F:helicase activity"/>
    <property type="evidence" value="ECO:0007669"/>
    <property type="project" value="UniProtKB-KW"/>
</dbReference>
<gene>
    <name evidence="8" type="ORF">bsdE14_09020</name>
</gene>
<feature type="binding site" evidence="5">
    <location>
        <begin position="227"/>
        <end position="234"/>
    </location>
    <ligand>
        <name>ATP</name>
        <dbReference type="ChEBI" id="CHEBI:30616"/>
    </ligand>
</feature>
<evidence type="ECO:0000256" key="6">
    <source>
        <dbReference type="SAM" id="Coils"/>
    </source>
</evidence>
<reference evidence="8 9" key="1">
    <citation type="journal article" date="2024" name="Int. J. Syst. Evol. Microbiol.">
        <title>Clostridium omnivorum sp. nov., isolated from anoxic soil under the treatment of reductive soil disinfestation.</title>
        <authorList>
            <person name="Ueki A."/>
            <person name="Tonouchi A."/>
            <person name="Kaku N."/>
            <person name="Honma S."/>
            <person name="Ueki K."/>
        </authorList>
    </citation>
    <scope>NUCLEOTIDE SEQUENCE [LARGE SCALE GENOMIC DNA]</scope>
    <source>
        <strain evidence="8 9">E14</strain>
    </source>
</reference>
<dbReference type="Gene3D" id="3.40.50.300">
    <property type="entry name" value="P-loop containing nucleotide triphosphate hydrolases"/>
    <property type="match status" value="3"/>
</dbReference>
<dbReference type="InterPro" id="IPR013986">
    <property type="entry name" value="DExx_box_DNA_helicase_dom_sf"/>
</dbReference>
<dbReference type="EMBL" id="BRXR01000001">
    <property type="protein sequence ID" value="GLC29492.1"/>
    <property type="molecule type" value="Genomic_DNA"/>
</dbReference>
<proteinExistence type="predicted"/>
<organism evidence="8 9">
    <name type="scientific">Clostridium omnivorum</name>
    <dbReference type="NCBI Taxonomy" id="1604902"/>
    <lineage>
        <taxon>Bacteria</taxon>
        <taxon>Bacillati</taxon>
        <taxon>Bacillota</taxon>
        <taxon>Clostridia</taxon>
        <taxon>Eubacteriales</taxon>
        <taxon>Clostridiaceae</taxon>
        <taxon>Clostridium</taxon>
    </lineage>
</organism>
<dbReference type="Gene3D" id="1.10.10.160">
    <property type="match status" value="1"/>
</dbReference>
<dbReference type="Pfam" id="PF00580">
    <property type="entry name" value="UvrD-helicase"/>
    <property type="match status" value="1"/>
</dbReference>
<evidence type="ECO:0000256" key="4">
    <source>
        <dbReference type="ARBA" id="ARBA00022840"/>
    </source>
</evidence>
<evidence type="ECO:0000256" key="1">
    <source>
        <dbReference type="ARBA" id="ARBA00022741"/>
    </source>
</evidence>
<dbReference type="InterPro" id="IPR048228">
    <property type="entry name" value="HelD_bacillota"/>
</dbReference>
<evidence type="ECO:0000313" key="9">
    <source>
        <dbReference type="Proteomes" id="UP001208567"/>
    </source>
</evidence>
<dbReference type="PANTHER" id="PTHR11070:SF17">
    <property type="entry name" value="DNA HELICASE IV"/>
    <property type="match status" value="1"/>
</dbReference>
<dbReference type="RefSeq" id="WP_264848785.1">
    <property type="nucleotide sequence ID" value="NZ_BRXR01000001.1"/>
</dbReference>
<keyword evidence="1 5" id="KW-0547">Nucleotide-binding</keyword>
<keyword evidence="3 5" id="KW-0347">Helicase</keyword>
<evidence type="ECO:0000259" key="7">
    <source>
        <dbReference type="PROSITE" id="PS51198"/>
    </source>
</evidence>
<evidence type="ECO:0000256" key="2">
    <source>
        <dbReference type="ARBA" id="ARBA00022801"/>
    </source>
</evidence>
<keyword evidence="9" id="KW-1185">Reference proteome</keyword>
<feature type="domain" description="UvrD-like helicase ATP-binding" evidence="7">
    <location>
        <begin position="206"/>
        <end position="605"/>
    </location>
</feature>
<name>A0ABQ5N2Q9_9CLOT</name>
<keyword evidence="2 5" id="KW-0378">Hydrolase</keyword>
<dbReference type="InterPro" id="IPR014016">
    <property type="entry name" value="UvrD-like_ATP-bd"/>
</dbReference>
<evidence type="ECO:0000256" key="5">
    <source>
        <dbReference type="PROSITE-ProRule" id="PRU00560"/>
    </source>
</evidence>
<dbReference type="InterPro" id="IPR027417">
    <property type="entry name" value="P-loop_NTPase"/>
</dbReference>
<sequence length="766" mass="88929">MHIEKKEFEEEKAKLKDTNDWLKSRIDNMEIDYKTQKAKVSELKKQARGSYSYELEAAQRLYEMTTKNLKNYKEVKGQPYFARIDFREYRRDTENFYIGKIGLSDETSGDEIVIDWRAPIADLYYSGTQGKSTYHAPAGIIEGELSLKRKFMIRGSKLEDAFDEGINQIILRGAAEEIEGTALDDEFLKINLEQGVSSKLKDIVATIQKEQNEIIRAEKNKALIVQGSAGSGKTTIALHRLAYLIYKYQERLTGQDILVVAPNALFLDYISEVLPNLGVDKVPQKTFEGLALDILGIKSEVLTKDKKLAHIIENIEDPDVKYKTNSSKVKGSLVFRTILDRYAKYIEINGLNYEDIEVDGYRLFRATEIKTLFSKNLVHLPISKRKDEMKRYFNGKLKSKLAQISEEIDSDYEFQMKKIRATVTDAEEKRNILTKMYDERDKKKEALNINAKQVLKNYFSNWDYDDVRKLYLELFNNEELFDMLSSNKIPEALAEYMREELNKNFENSIIDSDDLAPMMYLKYKIEGIDEKHKYKHIVIDEAQDYSMLELYMLRNVVINDSFTIVGDVGQSIYFYKGINDWQKLIEEVYNEYGEYVALTQSYRSTVEIVSFANRVLKKQSNSLKPAKPVLRHGMEPELIKYTGAAEFRKKVDEIVKEVEKAGKKNTAIICKTYSQCKQVEKILSEGSEYKWEVVNDTDKKLNLKNIIIPSYMTKGLEFDCSVIYNCDDENYRDDELDKKLLYVALTRALHMEYVFYKDEPSKLISG</sequence>